<name>A0A0F9IGE8_9ZZZZ</name>
<protein>
    <submittedName>
        <fullName evidence="1">Uncharacterized protein</fullName>
    </submittedName>
</protein>
<sequence>MNNKEQAIRFTRYYCAKCSYSLPYSPEQVYKEWIGQLDDIDKVDI</sequence>
<dbReference type="EMBL" id="LAZR01012471">
    <property type="protein sequence ID" value="KKM26651.1"/>
    <property type="molecule type" value="Genomic_DNA"/>
</dbReference>
<reference evidence="1" key="1">
    <citation type="journal article" date="2015" name="Nature">
        <title>Complex archaea that bridge the gap between prokaryotes and eukaryotes.</title>
        <authorList>
            <person name="Spang A."/>
            <person name="Saw J.H."/>
            <person name="Jorgensen S.L."/>
            <person name="Zaremba-Niedzwiedzka K."/>
            <person name="Martijn J."/>
            <person name="Lind A.E."/>
            <person name="van Eijk R."/>
            <person name="Schleper C."/>
            <person name="Guy L."/>
            <person name="Ettema T.J."/>
        </authorList>
    </citation>
    <scope>NUCLEOTIDE SEQUENCE</scope>
</reference>
<dbReference type="AlphaFoldDB" id="A0A0F9IGE8"/>
<comment type="caution">
    <text evidence="1">The sequence shown here is derived from an EMBL/GenBank/DDBJ whole genome shotgun (WGS) entry which is preliminary data.</text>
</comment>
<evidence type="ECO:0000313" key="1">
    <source>
        <dbReference type="EMBL" id="KKM26651.1"/>
    </source>
</evidence>
<gene>
    <name evidence="1" type="ORF">LCGC14_1582590</name>
</gene>
<organism evidence="1">
    <name type="scientific">marine sediment metagenome</name>
    <dbReference type="NCBI Taxonomy" id="412755"/>
    <lineage>
        <taxon>unclassified sequences</taxon>
        <taxon>metagenomes</taxon>
        <taxon>ecological metagenomes</taxon>
    </lineage>
</organism>
<proteinExistence type="predicted"/>
<accession>A0A0F9IGE8</accession>